<evidence type="ECO:0000313" key="6">
    <source>
        <dbReference type="Proteomes" id="UP000239709"/>
    </source>
</evidence>
<sequence length="226" mass="23795">MASSARLHGVRAVLFDLDGTLIDSAPDLALAGNALRHARGLGPIDLLVYRPHAGSGARGILRVALEATPEHPGYDALRDEFLVAYQHHLLSQTTYLTDVPQLLVGLTDLGMAWGIVTNKARRFTQPTVEAFTDLQAAATVISGDSTPYTKPHPGPVLAALQSAGFSAESTLYVGDDERDIQAGRAAGVRTVAATYGYLGPAADPLAWGADAVIHSPLQLLNLLDPA</sequence>
<dbReference type="GO" id="GO:0008967">
    <property type="term" value="F:phosphoglycolate phosphatase activity"/>
    <property type="evidence" value="ECO:0007669"/>
    <property type="project" value="TreeGrafter"/>
</dbReference>
<dbReference type="GO" id="GO:0046872">
    <property type="term" value="F:metal ion binding"/>
    <property type="evidence" value="ECO:0007669"/>
    <property type="project" value="UniProtKB-KW"/>
</dbReference>
<dbReference type="KEGG" id="otk:C6570_07935"/>
<dbReference type="Gene3D" id="1.10.150.240">
    <property type="entry name" value="Putative phosphatase, domain 2"/>
    <property type="match status" value="1"/>
</dbReference>
<dbReference type="EMBL" id="CP027666">
    <property type="protein sequence ID" value="AVO34179.1"/>
    <property type="molecule type" value="Genomic_DNA"/>
</dbReference>
<evidence type="ECO:0000256" key="4">
    <source>
        <dbReference type="ARBA" id="ARBA00023277"/>
    </source>
</evidence>
<dbReference type="SUPFAM" id="SSF56784">
    <property type="entry name" value="HAD-like"/>
    <property type="match status" value="1"/>
</dbReference>
<keyword evidence="2" id="KW-0378">Hydrolase</keyword>
<dbReference type="InterPro" id="IPR036412">
    <property type="entry name" value="HAD-like_sf"/>
</dbReference>
<dbReference type="OrthoDB" id="9776368at2"/>
<dbReference type="NCBIfam" id="TIGR01549">
    <property type="entry name" value="HAD-SF-IA-v1"/>
    <property type="match status" value="1"/>
</dbReference>
<keyword evidence="3" id="KW-0460">Magnesium</keyword>
<dbReference type="GO" id="GO:0005829">
    <property type="term" value="C:cytosol"/>
    <property type="evidence" value="ECO:0007669"/>
    <property type="project" value="TreeGrafter"/>
</dbReference>
<dbReference type="InterPro" id="IPR006439">
    <property type="entry name" value="HAD-SF_hydro_IA"/>
</dbReference>
<dbReference type="PANTHER" id="PTHR43434:SF23">
    <property type="entry name" value="PHOSPHOGLYCOLATE PHOSPHATASE"/>
    <property type="match status" value="1"/>
</dbReference>
<evidence type="ECO:0000256" key="3">
    <source>
        <dbReference type="ARBA" id="ARBA00022842"/>
    </source>
</evidence>
<evidence type="ECO:0000256" key="2">
    <source>
        <dbReference type="ARBA" id="ARBA00022801"/>
    </source>
</evidence>
<dbReference type="RefSeq" id="WP_106702734.1">
    <property type="nucleotide sequence ID" value="NZ_CP027666.1"/>
</dbReference>
<dbReference type="InterPro" id="IPR041492">
    <property type="entry name" value="HAD_2"/>
</dbReference>
<dbReference type="InterPro" id="IPR023214">
    <property type="entry name" value="HAD_sf"/>
</dbReference>
<evidence type="ECO:0000313" key="5">
    <source>
        <dbReference type="EMBL" id="AVO34179.1"/>
    </source>
</evidence>
<dbReference type="PRINTS" id="PR00413">
    <property type="entry name" value="HADHALOGNASE"/>
</dbReference>
<dbReference type="GO" id="GO:0006281">
    <property type="term" value="P:DNA repair"/>
    <property type="evidence" value="ECO:0007669"/>
    <property type="project" value="TreeGrafter"/>
</dbReference>
<dbReference type="InterPro" id="IPR050155">
    <property type="entry name" value="HAD-like_hydrolase_sf"/>
</dbReference>
<dbReference type="Pfam" id="PF13419">
    <property type="entry name" value="HAD_2"/>
    <property type="match status" value="1"/>
</dbReference>
<organism evidence="5 6">
    <name type="scientific">Ottowia oryzae</name>
    <dbReference type="NCBI Taxonomy" id="2109914"/>
    <lineage>
        <taxon>Bacteria</taxon>
        <taxon>Pseudomonadati</taxon>
        <taxon>Pseudomonadota</taxon>
        <taxon>Betaproteobacteria</taxon>
        <taxon>Burkholderiales</taxon>
        <taxon>Comamonadaceae</taxon>
        <taxon>Ottowia</taxon>
    </lineage>
</organism>
<dbReference type="SFLD" id="SFLDS00003">
    <property type="entry name" value="Haloacid_Dehalogenase"/>
    <property type="match status" value="1"/>
</dbReference>
<keyword evidence="4" id="KW-0119">Carbohydrate metabolism</keyword>
<dbReference type="SFLD" id="SFLDG01129">
    <property type="entry name" value="C1.5:_HAD__Beta-PGM__Phosphata"/>
    <property type="match status" value="1"/>
</dbReference>
<reference evidence="5 6" key="1">
    <citation type="submission" date="2018-03" db="EMBL/GenBank/DDBJ databases">
        <title>Genome sequencing of Ottowia sp.</title>
        <authorList>
            <person name="Kim S.-J."/>
            <person name="Heo J."/>
            <person name="Kwon S.-W."/>
        </authorList>
    </citation>
    <scope>NUCLEOTIDE SEQUENCE [LARGE SCALE GENOMIC DNA]</scope>
    <source>
        <strain evidence="5 6">KADR8-3</strain>
    </source>
</reference>
<dbReference type="Proteomes" id="UP000239709">
    <property type="component" value="Chromosome"/>
</dbReference>
<dbReference type="Gene3D" id="3.40.50.1000">
    <property type="entry name" value="HAD superfamily/HAD-like"/>
    <property type="match status" value="1"/>
</dbReference>
<keyword evidence="1" id="KW-0479">Metal-binding</keyword>
<proteinExistence type="predicted"/>
<dbReference type="PANTHER" id="PTHR43434">
    <property type="entry name" value="PHOSPHOGLYCOLATE PHOSPHATASE"/>
    <property type="match status" value="1"/>
</dbReference>
<evidence type="ECO:0000256" key="1">
    <source>
        <dbReference type="ARBA" id="ARBA00022723"/>
    </source>
</evidence>
<keyword evidence="6" id="KW-1185">Reference proteome</keyword>
<accession>A0A2S0ME66</accession>
<gene>
    <name evidence="5" type="ORF">C6570_07935</name>
</gene>
<dbReference type="AlphaFoldDB" id="A0A2S0ME66"/>
<dbReference type="InterPro" id="IPR023198">
    <property type="entry name" value="PGP-like_dom2"/>
</dbReference>
<protein>
    <submittedName>
        <fullName evidence="5">Phosphoglycolate phosphatase</fullName>
    </submittedName>
</protein>
<name>A0A2S0ME66_9BURK</name>